<reference evidence="1 2" key="1">
    <citation type="journal article" date="2022" name="bioRxiv">
        <title>The genome of the oomycete Peronosclerospora sorghi, a cosmopolitan pathogen of maize and sorghum, is inflated with dispersed pseudogenes.</title>
        <authorList>
            <person name="Fletcher K."/>
            <person name="Martin F."/>
            <person name="Isakeit T."/>
            <person name="Cavanaugh K."/>
            <person name="Magill C."/>
            <person name="Michelmore R."/>
        </authorList>
    </citation>
    <scope>NUCLEOTIDE SEQUENCE [LARGE SCALE GENOMIC DNA]</scope>
    <source>
        <strain evidence="1">P6</strain>
    </source>
</reference>
<gene>
    <name evidence="1" type="ORF">PsorP6_007460</name>
</gene>
<comment type="caution">
    <text evidence="1">The sequence shown here is derived from an EMBL/GenBank/DDBJ whole genome shotgun (WGS) entry which is preliminary data.</text>
</comment>
<evidence type="ECO:0000313" key="1">
    <source>
        <dbReference type="EMBL" id="KAI9915524.1"/>
    </source>
</evidence>
<evidence type="ECO:0000313" key="2">
    <source>
        <dbReference type="Proteomes" id="UP001163321"/>
    </source>
</evidence>
<organism evidence="1 2">
    <name type="scientific">Peronosclerospora sorghi</name>
    <dbReference type="NCBI Taxonomy" id="230839"/>
    <lineage>
        <taxon>Eukaryota</taxon>
        <taxon>Sar</taxon>
        <taxon>Stramenopiles</taxon>
        <taxon>Oomycota</taxon>
        <taxon>Peronosporomycetes</taxon>
        <taxon>Peronosporales</taxon>
        <taxon>Peronosporaceae</taxon>
        <taxon>Peronosclerospora</taxon>
    </lineage>
</organism>
<keyword evidence="2" id="KW-1185">Reference proteome</keyword>
<dbReference type="Proteomes" id="UP001163321">
    <property type="component" value="Chromosome 3"/>
</dbReference>
<accession>A0ACC0W9U9</accession>
<proteinExistence type="predicted"/>
<sequence length="182" mass="20781">MSAVGSHEPTSLLAYCPSLTHEYVRRRFLMRRPLFLRIVHALRAMMKAGCCRCLGAVILQKVTEALRQLATGMAADAIDDYLHIGESIAIEDLKRFCTSMIEVFGGQYLRSPTGPDEGVSVDRRDKVANPVSFSREHTADFLQFVARHRHIRINQLQNQLRNDLIEHLWHREGELGNWGIKK</sequence>
<protein>
    <submittedName>
        <fullName evidence="1">Uncharacterized protein</fullName>
    </submittedName>
</protein>
<dbReference type="EMBL" id="CM047582">
    <property type="protein sequence ID" value="KAI9915524.1"/>
    <property type="molecule type" value="Genomic_DNA"/>
</dbReference>
<name>A0ACC0W9U9_9STRA</name>